<feature type="domain" description="Glucose-methanol-choline oxidoreductase C-terminal" evidence="2">
    <location>
        <begin position="36"/>
        <end position="166"/>
    </location>
</feature>
<dbReference type="SUPFAM" id="SSF51905">
    <property type="entry name" value="FAD/NAD(P)-binding domain"/>
    <property type="match status" value="1"/>
</dbReference>
<organism evidence="3 4">
    <name type="scientific">Lomentospora prolificans</name>
    <dbReference type="NCBI Taxonomy" id="41688"/>
    <lineage>
        <taxon>Eukaryota</taxon>
        <taxon>Fungi</taxon>
        <taxon>Dikarya</taxon>
        <taxon>Ascomycota</taxon>
        <taxon>Pezizomycotina</taxon>
        <taxon>Sordariomycetes</taxon>
        <taxon>Hypocreomycetidae</taxon>
        <taxon>Microascales</taxon>
        <taxon>Microascaceae</taxon>
        <taxon>Lomentospora</taxon>
    </lineage>
</organism>
<evidence type="ECO:0000256" key="1">
    <source>
        <dbReference type="ARBA" id="ARBA00010790"/>
    </source>
</evidence>
<dbReference type="EMBL" id="NLAX01001623">
    <property type="protein sequence ID" value="PKS05402.1"/>
    <property type="molecule type" value="Genomic_DNA"/>
</dbReference>
<dbReference type="Pfam" id="PF05199">
    <property type="entry name" value="GMC_oxred_C"/>
    <property type="match status" value="1"/>
</dbReference>
<comment type="caution">
    <text evidence="3">The sequence shown here is derived from an EMBL/GenBank/DDBJ whole genome shotgun (WGS) entry which is preliminary data.</text>
</comment>
<dbReference type="InterPro" id="IPR036188">
    <property type="entry name" value="FAD/NAD-bd_sf"/>
</dbReference>
<dbReference type="Gene3D" id="3.50.50.60">
    <property type="entry name" value="FAD/NAD(P)-binding domain"/>
    <property type="match status" value="1"/>
</dbReference>
<dbReference type="GO" id="GO:0050660">
    <property type="term" value="F:flavin adenine dinucleotide binding"/>
    <property type="evidence" value="ECO:0007669"/>
    <property type="project" value="InterPro"/>
</dbReference>
<dbReference type="Proteomes" id="UP000233524">
    <property type="component" value="Unassembled WGS sequence"/>
</dbReference>
<evidence type="ECO:0000259" key="2">
    <source>
        <dbReference type="Pfam" id="PF05199"/>
    </source>
</evidence>
<reference evidence="3 4" key="1">
    <citation type="journal article" date="2017" name="G3 (Bethesda)">
        <title>First Draft Genome Sequence of the Pathogenic Fungus Lomentospora prolificans (Formerly Scedosporium prolificans).</title>
        <authorList>
            <person name="Luo R."/>
            <person name="Zimin A."/>
            <person name="Workman R."/>
            <person name="Fan Y."/>
            <person name="Pertea G."/>
            <person name="Grossman N."/>
            <person name="Wear M.P."/>
            <person name="Jia B."/>
            <person name="Miller H."/>
            <person name="Casadevall A."/>
            <person name="Timp W."/>
            <person name="Zhang S.X."/>
            <person name="Salzberg S.L."/>
        </authorList>
    </citation>
    <scope>NUCLEOTIDE SEQUENCE [LARGE SCALE GENOMIC DNA]</scope>
    <source>
        <strain evidence="3 4">JHH-5317</strain>
    </source>
</reference>
<dbReference type="InParanoid" id="A0A2N3MZ08"/>
<dbReference type="PANTHER" id="PTHR11552">
    <property type="entry name" value="GLUCOSE-METHANOL-CHOLINE GMC OXIDOREDUCTASE"/>
    <property type="match status" value="1"/>
</dbReference>
<evidence type="ECO:0000313" key="4">
    <source>
        <dbReference type="Proteomes" id="UP000233524"/>
    </source>
</evidence>
<sequence>MPVAEHKPAINITLQLFTFSLTPLTMHIRALHQTAPSGAGTVNINGPSLASEPVVDYRTCSNPVDIDITIEMMRFHRRVNLESPILTPFDLVEVGPGIEVTSRLAKDLANTSGHIPFAAQCTPLAPGGVVDEQLRVYGVEGLRVVDASVMIIIVGSNICGPVYAIAE</sequence>
<dbReference type="SUPFAM" id="SSF54373">
    <property type="entry name" value="FAD-linked reductases, C-terminal domain"/>
    <property type="match status" value="1"/>
</dbReference>
<gene>
    <name evidence="3" type="ORF">jhhlp_008778</name>
</gene>
<dbReference type="AlphaFoldDB" id="A0A2N3MZ08"/>
<name>A0A2N3MZ08_9PEZI</name>
<evidence type="ECO:0000313" key="3">
    <source>
        <dbReference type="EMBL" id="PKS05402.1"/>
    </source>
</evidence>
<dbReference type="GO" id="GO:0016614">
    <property type="term" value="F:oxidoreductase activity, acting on CH-OH group of donors"/>
    <property type="evidence" value="ECO:0007669"/>
    <property type="project" value="InterPro"/>
</dbReference>
<dbReference type="InterPro" id="IPR012132">
    <property type="entry name" value="GMC_OxRdtase"/>
</dbReference>
<dbReference type="STRING" id="41688.A0A2N3MZ08"/>
<protein>
    <recommendedName>
        <fullName evidence="2">Glucose-methanol-choline oxidoreductase C-terminal domain-containing protein</fullName>
    </recommendedName>
</protein>
<dbReference type="PANTHER" id="PTHR11552:SF115">
    <property type="entry name" value="DEHYDROGENASE XPTC-RELATED"/>
    <property type="match status" value="1"/>
</dbReference>
<dbReference type="GO" id="GO:0044550">
    <property type="term" value="P:secondary metabolite biosynthetic process"/>
    <property type="evidence" value="ECO:0007669"/>
    <property type="project" value="TreeGrafter"/>
</dbReference>
<proteinExistence type="inferred from homology"/>
<keyword evidence="4" id="KW-1185">Reference proteome</keyword>
<dbReference type="Gene3D" id="3.30.560.10">
    <property type="entry name" value="Glucose Oxidase, domain 3"/>
    <property type="match status" value="1"/>
</dbReference>
<accession>A0A2N3MZ08</accession>
<dbReference type="VEuPathDB" id="FungiDB:jhhlp_008778"/>
<dbReference type="OrthoDB" id="269227at2759"/>
<dbReference type="InterPro" id="IPR007867">
    <property type="entry name" value="GMC_OxRtase_C"/>
</dbReference>
<comment type="similarity">
    <text evidence="1">Belongs to the GMC oxidoreductase family.</text>
</comment>